<dbReference type="GeneID" id="25292235"/>
<dbReference type="VEuPathDB" id="FungiDB:Z518_04164"/>
<dbReference type="RefSeq" id="XP_013273326.1">
    <property type="nucleotide sequence ID" value="XM_013417872.1"/>
</dbReference>
<sequence>MDMRFAGPGPSWAALKLGWVHCMMVAEVNISPNRWGAAELSNIFCPPILVDAETAEHMGWPNKAFPSVEEMNSHVDKRAERIATFSTAILAATKDLVNEQTPAVEARDRDLAIQSPRGP</sequence>
<evidence type="ECO:0000313" key="1">
    <source>
        <dbReference type="EMBL" id="KIX06190.1"/>
    </source>
</evidence>
<reference evidence="1 2" key="1">
    <citation type="submission" date="2015-01" db="EMBL/GenBank/DDBJ databases">
        <title>The Genome Sequence of Rhinocladiella mackenzie CBS 650.93.</title>
        <authorList>
            <consortium name="The Broad Institute Genomics Platform"/>
            <person name="Cuomo C."/>
            <person name="de Hoog S."/>
            <person name="Gorbushina A."/>
            <person name="Stielow B."/>
            <person name="Teixiera M."/>
            <person name="Abouelleil A."/>
            <person name="Chapman S.B."/>
            <person name="Priest M."/>
            <person name="Young S.K."/>
            <person name="Wortman J."/>
            <person name="Nusbaum C."/>
            <person name="Birren B."/>
        </authorList>
    </citation>
    <scope>NUCLEOTIDE SEQUENCE [LARGE SCALE GENOMIC DNA]</scope>
    <source>
        <strain evidence="1 2">CBS 650.93</strain>
    </source>
</reference>
<dbReference type="Proteomes" id="UP000053617">
    <property type="component" value="Unassembled WGS sequence"/>
</dbReference>
<dbReference type="AlphaFoldDB" id="A0A0D2JAQ0"/>
<proteinExistence type="predicted"/>
<dbReference type="OrthoDB" id="410701at2759"/>
<evidence type="ECO:0000313" key="2">
    <source>
        <dbReference type="Proteomes" id="UP000053617"/>
    </source>
</evidence>
<organism evidence="1 2">
    <name type="scientific">Rhinocladiella mackenziei CBS 650.93</name>
    <dbReference type="NCBI Taxonomy" id="1442369"/>
    <lineage>
        <taxon>Eukaryota</taxon>
        <taxon>Fungi</taxon>
        <taxon>Dikarya</taxon>
        <taxon>Ascomycota</taxon>
        <taxon>Pezizomycotina</taxon>
        <taxon>Eurotiomycetes</taxon>
        <taxon>Chaetothyriomycetidae</taxon>
        <taxon>Chaetothyriales</taxon>
        <taxon>Herpotrichiellaceae</taxon>
        <taxon>Rhinocladiella</taxon>
    </lineage>
</organism>
<dbReference type="Gene3D" id="3.90.226.10">
    <property type="entry name" value="2-enoyl-CoA Hydratase, Chain A, domain 1"/>
    <property type="match status" value="1"/>
</dbReference>
<keyword evidence="2" id="KW-1185">Reference proteome</keyword>
<name>A0A0D2JAQ0_9EURO</name>
<dbReference type="STRING" id="1442369.A0A0D2JAQ0"/>
<dbReference type="EMBL" id="KN847477">
    <property type="protein sequence ID" value="KIX06190.1"/>
    <property type="molecule type" value="Genomic_DNA"/>
</dbReference>
<gene>
    <name evidence="1" type="ORF">Z518_04164</name>
</gene>
<accession>A0A0D2JAQ0</accession>
<dbReference type="HOGENOM" id="CLU_2062756_0_0_1"/>
<dbReference type="InterPro" id="IPR029045">
    <property type="entry name" value="ClpP/crotonase-like_dom_sf"/>
</dbReference>
<protein>
    <submittedName>
        <fullName evidence="1">Uncharacterized protein</fullName>
    </submittedName>
</protein>
<dbReference type="SUPFAM" id="SSF52096">
    <property type="entry name" value="ClpP/crotonase"/>
    <property type="match status" value="1"/>
</dbReference>